<sequence length="60" mass="6692">MPSRAALVDKPRTEPLLPAMSSSMPYARPRRANPAGYHFVTITAYAARPVALKPHQEKKF</sequence>
<evidence type="ECO:0000313" key="1">
    <source>
        <dbReference type="EMBL" id="KAF0921535.1"/>
    </source>
</evidence>
<gene>
    <name evidence="1" type="ORF">E2562_009276</name>
</gene>
<evidence type="ECO:0000313" key="2">
    <source>
        <dbReference type="Proteomes" id="UP000479710"/>
    </source>
</evidence>
<name>A0A6G1E8V0_9ORYZ</name>
<protein>
    <submittedName>
        <fullName evidence="1">Uncharacterized protein</fullName>
    </submittedName>
</protein>
<organism evidence="1 2">
    <name type="scientific">Oryza meyeriana var. granulata</name>
    <dbReference type="NCBI Taxonomy" id="110450"/>
    <lineage>
        <taxon>Eukaryota</taxon>
        <taxon>Viridiplantae</taxon>
        <taxon>Streptophyta</taxon>
        <taxon>Embryophyta</taxon>
        <taxon>Tracheophyta</taxon>
        <taxon>Spermatophyta</taxon>
        <taxon>Magnoliopsida</taxon>
        <taxon>Liliopsida</taxon>
        <taxon>Poales</taxon>
        <taxon>Poaceae</taxon>
        <taxon>BOP clade</taxon>
        <taxon>Oryzoideae</taxon>
        <taxon>Oryzeae</taxon>
        <taxon>Oryzinae</taxon>
        <taxon>Oryza</taxon>
        <taxon>Oryza meyeriana</taxon>
    </lineage>
</organism>
<dbReference type="AlphaFoldDB" id="A0A6G1E8V0"/>
<accession>A0A6G1E8V0</accession>
<keyword evidence="2" id="KW-1185">Reference proteome</keyword>
<proteinExistence type="predicted"/>
<dbReference type="Proteomes" id="UP000479710">
    <property type="component" value="Unassembled WGS sequence"/>
</dbReference>
<comment type="caution">
    <text evidence="1">The sequence shown here is derived from an EMBL/GenBank/DDBJ whole genome shotgun (WGS) entry which is preliminary data.</text>
</comment>
<dbReference type="EMBL" id="SPHZ02000004">
    <property type="protein sequence ID" value="KAF0921535.1"/>
    <property type="molecule type" value="Genomic_DNA"/>
</dbReference>
<reference evidence="1 2" key="1">
    <citation type="submission" date="2019-11" db="EMBL/GenBank/DDBJ databases">
        <title>Whole genome sequence of Oryza granulata.</title>
        <authorList>
            <person name="Li W."/>
        </authorList>
    </citation>
    <scope>NUCLEOTIDE SEQUENCE [LARGE SCALE GENOMIC DNA]</scope>
    <source>
        <strain evidence="2">cv. Menghai</strain>
        <tissue evidence="1">Leaf</tissue>
    </source>
</reference>